<reference evidence="5" key="1">
    <citation type="submission" date="2021-05" db="EMBL/GenBank/DDBJ databases">
        <title>The genome of the haptophyte Pavlova lutheri (Diacronema luteri, Pavlovales) - a model for lipid biosynthesis in eukaryotic algae.</title>
        <authorList>
            <person name="Hulatt C.J."/>
            <person name="Posewitz M.C."/>
        </authorList>
    </citation>
    <scope>NUCLEOTIDE SEQUENCE</scope>
    <source>
        <strain evidence="5">NIVA-4/92</strain>
    </source>
</reference>
<keyword evidence="6" id="KW-1185">Reference proteome</keyword>
<evidence type="ECO:0000313" key="5">
    <source>
        <dbReference type="EMBL" id="KAG8461774.1"/>
    </source>
</evidence>
<feature type="region of interest" description="Disordered" evidence="1">
    <location>
        <begin position="56"/>
        <end position="81"/>
    </location>
</feature>
<dbReference type="Pfam" id="PF22124">
    <property type="entry name" value="Glyco_hydro_95_cat"/>
    <property type="match status" value="2"/>
</dbReference>
<dbReference type="InterPro" id="IPR012341">
    <property type="entry name" value="6hp_glycosidase-like_sf"/>
</dbReference>
<dbReference type="GO" id="GO:0005975">
    <property type="term" value="P:carbohydrate metabolic process"/>
    <property type="evidence" value="ECO:0007669"/>
    <property type="project" value="InterPro"/>
</dbReference>
<evidence type="ECO:0008006" key="7">
    <source>
        <dbReference type="Google" id="ProtNLM"/>
    </source>
</evidence>
<feature type="region of interest" description="Disordered" evidence="1">
    <location>
        <begin position="878"/>
        <end position="897"/>
    </location>
</feature>
<dbReference type="PANTHER" id="PTHR31084">
    <property type="entry name" value="ALPHA-L-FUCOSIDASE 2"/>
    <property type="match status" value="1"/>
</dbReference>
<dbReference type="EMBL" id="JAGTXO010000024">
    <property type="protein sequence ID" value="KAG8461774.1"/>
    <property type="molecule type" value="Genomic_DNA"/>
</dbReference>
<dbReference type="Proteomes" id="UP000751190">
    <property type="component" value="Unassembled WGS sequence"/>
</dbReference>
<dbReference type="Pfam" id="PF14498">
    <property type="entry name" value="Glyco_hyd_65N_2"/>
    <property type="match status" value="1"/>
</dbReference>
<evidence type="ECO:0000313" key="6">
    <source>
        <dbReference type="Proteomes" id="UP000751190"/>
    </source>
</evidence>
<gene>
    <name evidence="5" type="ORF">KFE25_001392</name>
</gene>
<organism evidence="5 6">
    <name type="scientific">Diacronema lutheri</name>
    <name type="common">Unicellular marine alga</name>
    <name type="synonym">Monochrysis lutheri</name>
    <dbReference type="NCBI Taxonomy" id="2081491"/>
    <lineage>
        <taxon>Eukaryota</taxon>
        <taxon>Haptista</taxon>
        <taxon>Haptophyta</taxon>
        <taxon>Pavlovophyceae</taxon>
        <taxon>Pavlovales</taxon>
        <taxon>Pavlovaceae</taxon>
        <taxon>Diacronema</taxon>
    </lineage>
</organism>
<dbReference type="GO" id="GO:0004560">
    <property type="term" value="F:alpha-L-fucosidase activity"/>
    <property type="evidence" value="ECO:0007669"/>
    <property type="project" value="TreeGrafter"/>
</dbReference>
<dbReference type="InterPro" id="IPR049053">
    <property type="entry name" value="AFCA-like_C"/>
</dbReference>
<dbReference type="AlphaFoldDB" id="A0A8J5XCI0"/>
<accession>A0A8J5XCI0</accession>
<feature type="region of interest" description="Disordered" evidence="1">
    <location>
        <begin position="442"/>
        <end position="472"/>
    </location>
</feature>
<dbReference type="OrthoDB" id="2848340at2759"/>
<dbReference type="InterPro" id="IPR027414">
    <property type="entry name" value="GH95_N_dom"/>
</dbReference>
<name>A0A8J5XCI0_DIALT</name>
<feature type="domain" description="Alpha fucosidase A-like C-terminal" evidence="3">
    <location>
        <begin position="1144"/>
        <end position="1205"/>
    </location>
</feature>
<feature type="domain" description="Glycosyl hydrolase family 95 catalytic" evidence="4">
    <location>
        <begin position="663"/>
        <end position="847"/>
    </location>
</feature>
<evidence type="ECO:0000256" key="1">
    <source>
        <dbReference type="SAM" id="MobiDB-lite"/>
    </source>
</evidence>
<evidence type="ECO:0000259" key="3">
    <source>
        <dbReference type="Pfam" id="PF21307"/>
    </source>
</evidence>
<dbReference type="PANTHER" id="PTHR31084:SF0">
    <property type="entry name" value="ALPHA-L-FUCOSIDASE 2"/>
    <property type="match status" value="1"/>
</dbReference>
<evidence type="ECO:0000259" key="4">
    <source>
        <dbReference type="Pfam" id="PF22124"/>
    </source>
</evidence>
<sequence length="1274" mass="128803">MGGTTPAPSQRRRRTPRAPLVCALAVAVLWAAGLALHAAVQARLRAARPAGAVRAARPAEADATESVAASARPKPVDPSEPPPCSALSGCAACASRAPMADGVGVCVWCGGAARCEPYAKRSGKFPCNDAVRVGAAGYPGGESCSPAAPAHAPPAERVLIFEGAPAQLPGAADTATDAATDAAGFEREGRGADGALRAGGLAERVPPVWLDRPGRRLEDALLVGNGRLGASTVGGVLGFEVLLNEESLWSHAPRDEAAFGSSAAWDEAGPAAARAVDASPAATVLAATRALLGGNDTLAERLAARLVSGSSEGSFEYLARLAFDARAHDGVADANTSAAAREPAVRVHGYRRELLLASGLVRETFTLGGCAHSRELFASAADGLVVARLRARPVGRETGVCCINVHARLARPEARPPPVVAAVLDGAREGCAHAPEGCSARLELSSAPPPRRAERASAAGGAAGGAADGGADGGARAPPAYGAVAHVVPRPGGPCAPALSRARGGGLDARAGAEVVVLLDGRTSAHGGPAAALAAARATVDAALAAIGPPRGGAGAAAGERSSEEAKEGGVWAALLARHAAARAPAAERASIVLLGPRRADAPSAGGTSAAYSAADSPTATRIGRLRLREAARGGLRGEVATAATAAVTAAAGFDRASRDDGATDEAMLLTQAFALGRHLLLSAGGGGSSLPANLQGVWSDGLRPPWKADFHLNVNLQMAHWLPTVGALLPEVHPTLLRWLSDHLARSGARVAAGLYGCEADGADGDGGGGGGGGRAPAPLRAWVAHGFTDAWARATPLGETVWSLCAACGGWLALALWEAHRFGEGDATELRAAYPALAGAARGLLCRLSCGGDERGERAIRAREAQLQLRLRRGAATPARNASAPDAPAELPPCGLGLSTSPENSYAHVAEGGRARHLTVASSFDRAVADALFDAVARAEAELGGGELGPLLARARRVLRERGDALPPSVARIGADGRLSEWAWPLGAAEVDPAHRHWSHLWALFPGGTLGPLTAGRGSSAAANASAAALGVEAALSAAARRSIDARLAAGGAHTGWSAAWLALLRARLHDGDGVARAVRHVLAQFASPSLLGLHPPMRPTARARAARCAGCVERKGGAGEGVFQLDASVGVAAAIAEALLQSHTAACAVHLLPALPTAATETAWRRGEARGLRARGGLSVGMEWENGALVRATLHRRPRRALPAAAERAARAPGGGARGGEGEADDTVVRVCVAAGGRLRAERGGREWPVAYDAPASVLRVPVGDTVALWL</sequence>
<dbReference type="Gene3D" id="1.50.10.10">
    <property type="match status" value="1"/>
</dbReference>
<dbReference type="SUPFAM" id="SSF48208">
    <property type="entry name" value="Six-hairpin glycosidases"/>
    <property type="match status" value="1"/>
</dbReference>
<feature type="region of interest" description="Disordered" evidence="1">
    <location>
        <begin position="1203"/>
        <end position="1226"/>
    </location>
</feature>
<dbReference type="InterPro" id="IPR054363">
    <property type="entry name" value="GH95_cat"/>
</dbReference>
<feature type="compositionally biased region" description="Gly residues" evidence="1">
    <location>
        <begin position="461"/>
        <end position="472"/>
    </location>
</feature>
<dbReference type="Pfam" id="PF21307">
    <property type="entry name" value="Glyco_hydro_95_C"/>
    <property type="match status" value="1"/>
</dbReference>
<proteinExistence type="predicted"/>
<dbReference type="Gene3D" id="2.70.98.50">
    <property type="entry name" value="putative glycoside hydrolase family protein from bacillus halodurans"/>
    <property type="match status" value="1"/>
</dbReference>
<dbReference type="InterPro" id="IPR008928">
    <property type="entry name" value="6-hairpin_glycosidase_sf"/>
</dbReference>
<comment type="caution">
    <text evidence="5">The sequence shown here is derived from an EMBL/GenBank/DDBJ whole genome shotgun (WGS) entry which is preliminary data.</text>
</comment>
<feature type="domain" description="Glycosyl hydrolase family 95 N-terminal" evidence="2">
    <location>
        <begin position="209"/>
        <end position="392"/>
    </location>
</feature>
<evidence type="ECO:0000259" key="2">
    <source>
        <dbReference type="Pfam" id="PF14498"/>
    </source>
</evidence>
<feature type="domain" description="Glycosyl hydrolase family 95 catalytic" evidence="4">
    <location>
        <begin position="900"/>
        <end position="1142"/>
    </location>
</feature>
<protein>
    <recommendedName>
        <fullName evidence="7">Glycosyl hydrolase family 95 N-terminal domain-containing protein</fullName>
    </recommendedName>
</protein>